<keyword evidence="4" id="KW-0963">Cytoplasm</keyword>
<evidence type="ECO:0000259" key="12">
    <source>
        <dbReference type="PROSITE" id="PS51163"/>
    </source>
</evidence>
<keyword evidence="6" id="KW-0819">tRNA processing</keyword>
<keyword evidence="5" id="KW-0808">Transferase</keyword>
<evidence type="ECO:0000256" key="11">
    <source>
        <dbReference type="ARBA" id="ARBA00048366"/>
    </source>
</evidence>
<dbReference type="Gene3D" id="3.90.870.10">
    <property type="entry name" value="DHBP synthase"/>
    <property type="match status" value="1"/>
</dbReference>
<accession>A0A1F5G4J9</accession>
<feature type="domain" description="YrdC-like" evidence="12">
    <location>
        <begin position="9"/>
        <end position="193"/>
    </location>
</feature>
<evidence type="ECO:0000256" key="9">
    <source>
        <dbReference type="ARBA" id="ARBA00022840"/>
    </source>
</evidence>
<dbReference type="EC" id="2.7.7.87" evidence="3"/>
<dbReference type="InterPro" id="IPR006070">
    <property type="entry name" value="Sua5-like_dom"/>
</dbReference>
<keyword evidence="7" id="KW-0548">Nucleotidyltransferase</keyword>
<proteinExistence type="inferred from homology"/>
<sequence>MSNKEVEVGEDLKRVIQILKAGGIVIIPADTVFIPACRMDKTDTIKRLYKIKKRSKNQPTLVLVNSVSMAKKYVAITEAANKLIKKFWPGPLTIIFPAKKNVPKEIQGGNGTLGVRYPNYPFILKAIKAVGVPILAPSANFKGKLPPKRFKDLDKDFIKLADYVFKGKCKIGKESTVVDATVIPPNVLREGAIKLDL</sequence>
<evidence type="ECO:0000256" key="6">
    <source>
        <dbReference type="ARBA" id="ARBA00022694"/>
    </source>
</evidence>
<keyword evidence="8" id="KW-0547">Nucleotide-binding</keyword>
<dbReference type="PANTHER" id="PTHR17490:SF16">
    <property type="entry name" value="THREONYLCARBAMOYL-AMP SYNTHASE"/>
    <property type="match status" value="1"/>
</dbReference>
<evidence type="ECO:0000313" key="14">
    <source>
        <dbReference type="Proteomes" id="UP000176628"/>
    </source>
</evidence>
<dbReference type="Proteomes" id="UP000176628">
    <property type="component" value="Unassembled WGS sequence"/>
</dbReference>
<gene>
    <name evidence="13" type="ORF">A2Z23_02795</name>
</gene>
<evidence type="ECO:0000256" key="5">
    <source>
        <dbReference type="ARBA" id="ARBA00022679"/>
    </source>
</evidence>
<evidence type="ECO:0000256" key="2">
    <source>
        <dbReference type="ARBA" id="ARBA00007663"/>
    </source>
</evidence>
<name>A0A1F5G4J9_9BACT</name>
<dbReference type="AlphaFoldDB" id="A0A1F5G4J9"/>
<dbReference type="PANTHER" id="PTHR17490">
    <property type="entry name" value="SUA5"/>
    <property type="match status" value="1"/>
</dbReference>
<dbReference type="GO" id="GO:0005737">
    <property type="term" value="C:cytoplasm"/>
    <property type="evidence" value="ECO:0007669"/>
    <property type="project" value="UniProtKB-SubCell"/>
</dbReference>
<evidence type="ECO:0000256" key="3">
    <source>
        <dbReference type="ARBA" id="ARBA00012584"/>
    </source>
</evidence>
<dbReference type="Pfam" id="PF01300">
    <property type="entry name" value="Sua5_yciO_yrdC"/>
    <property type="match status" value="1"/>
</dbReference>
<organism evidence="13 14">
    <name type="scientific">Candidatus Curtissbacteria bacterium RBG_16_39_7</name>
    <dbReference type="NCBI Taxonomy" id="1797707"/>
    <lineage>
        <taxon>Bacteria</taxon>
        <taxon>Candidatus Curtissiibacteriota</taxon>
    </lineage>
</organism>
<evidence type="ECO:0000256" key="7">
    <source>
        <dbReference type="ARBA" id="ARBA00022695"/>
    </source>
</evidence>
<protein>
    <recommendedName>
        <fullName evidence="10">L-threonylcarbamoyladenylate synthase</fullName>
        <ecNumber evidence="3">2.7.7.87</ecNumber>
    </recommendedName>
    <alternativeName>
        <fullName evidence="10">L-threonylcarbamoyladenylate synthase</fullName>
    </alternativeName>
</protein>
<evidence type="ECO:0000256" key="10">
    <source>
        <dbReference type="ARBA" id="ARBA00029774"/>
    </source>
</evidence>
<dbReference type="GO" id="GO:0006450">
    <property type="term" value="P:regulation of translational fidelity"/>
    <property type="evidence" value="ECO:0007669"/>
    <property type="project" value="TreeGrafter"/>
</dbReference>
<dbReference type="GO" id="GO:0003725">
    <property type="term" value="F:double-stranded RNA binding"/>
    <property type="evidence" value="ECO:0007669"/>
    <property type="project" value="InterPro"/>
</dbReference>
<dbReference type="NCBIfam" id="TIGR00057">
    <property type="entry name" value="L-threonylcarbamoyladenylate synthase"/>
    <property type="match status" value="1"/>
</dbReference>
<reference evidence="13 14" key="1">
    <citation type="journal article" date="2016" name="Nat. Commun.">
        <title>Thousands of microbial genomes shed light on interconnected biogeochemical processes in an aquifer system.</title>
        <authorList>
            <person name="Anantharaman K."/>
            <person name="Brown C.T."/>
            <person name="Hug L.A."/>
            <person name="Sharon I."/>
            <person name="Castelle C.J."/>
            <person name="Probst A.J."/>
            <person name="Thomas B.C."/>
            <person name="Singh A."/>
            <person name="Wilkins M.J."/>
            <person name="Karaoz U."/>
            <person name="Brodie E.L."/>
            <person name="Williams K.H."/>
            <person name="Hubbard S.S."/>
            <person name="Banfield J.F."/>
        </authorList>
    </citation>
    <scope>NUCLEOTIDE SEQUENCE [LARGE SCALE GENOMIC DNA]</scope>
</reference>
<evidence type="ECO:0000256" key="1">
    <source>
        <dbReference type="ARBA" id="ARBA00004496"/>
    </source>
</evidence>
<dbReference type="InterPro" id="IPR050156">
    <property type="entry name" value="TC-AMP_synthase_SUA5"/>
</dbReference>
<evidence type="ECO:0000256" key="4">
    <source>
        <dbReference type="ARBA" id="ARBA00022490"/>
    </source>
</evidence>
<comment type="subcellular location">
    <subcellularLocation>
        <location evidence="1">Cytoplasm</location>
    </subcellularLocation>
</comment>
<dbReference type="GO" id="GO:0000049">
    <property type="term" value="F:tRNA binding"/>
    <property type="evidence" value="ECO:0007669"/>
    <property type="project" value="TreeGrafter"/>
</dbReference>
<comment type="catalytic activity">
    <reaction evidence="11">
        <text>L-threonine + hydrogencarbonate + ATP = L-threonylcarbamoyladenylate + diphosphate + H2O</text>
        <dbReference type="Rhea" id="RHEA:36407"/>
        <dbReference type="ChEBI" id="CHEBI:15377"/>
        <dbReference type="ChEBI" id="CHEBI:17544"/>
        <dbReference type="ChEBI" id="CHEBI:30616"/>
        <dbReference type="ChEBI" id="CHEBI:33019"/>
        <dbReference type="ChEBI" id="CHEBI:57926"/>
        <dbReference type="ChEBI" id="CHEBI:73682"/>
        <dbReference type="EC" id="2.7.7.87"/>
    </reaction>
</comment>
<dbReference type="GO" id="GO:0005524">
    <property type="term" value="F:ATP binding"/>
    <property type="evidence" value="ECO:0007669"/>
    <property type="project" value="UniProtKB-KW"/>
</dbReference>
<dbReference type="GO" id="GO:0061710">
    <property type="term" value="F:L-threonylcarbamoyladenylate synthase"/>
    <property type="evidence" value="ECO:0007669"/>
    <property type="project" value="UniProtKB-EC"/>
</dbReference>
<dbReference type="InterPro" id="IPR017945">
    <property type="entry name" value="DHBP_synth_RibB-like_a/b_dom"/>
</dbReference>
<comment type="similarity">
    <text evidence="2">Belongs to the SUA5 family.</text>
</comment>
<comment type="caution">
    <text evidence="13">The sequence shown here is derived from an EMBL/GenBank/DDBJ whole genome shotgun (WGS) entry which is preliminary data.</text>
</comment>
<keyword evidence="9" id="KW-0067">ATP-binding</keyword>
<evidence type="ECO:0000256" key="8">
    <source>
        <dbReference type="ARBA" id="ARBA00022741"/>
    </source>
</evidence>
<dbReference type="PROSITE" id="PS51163">
    <property type="entry name" value="YRDC"/>
    <property type="match status" value="1"/>
</dbReference>
<dbReference type="EMBL" id="MFAV01000008">
    <property type="protein sequence ID" value="OGD86759.1"/>
    <property type="molecule type" value="Genomic_DNA"/>
</dbReference>
<dbReference type="SUPFAM" id="SSF55821">
    <property type="entry name" value="YrdC/RibB"/>
    <property type="match status" value="1"/>
</dbReference>
<evidence type="ECO:0000313" key="13">
    <source>
        <dbReference type="EMBL" id="OGD86759.1"/>
    </source>
</evidence>
<dbReference type="GO" id="GO:0008033">
    <property type="term" value="P:tRNA processing"/>
    <property type="evidence" value="ECO:0007669"/>
    <property type="project" value="UniProtKB-KW"/>
</dbReference>